<dbReference type="PROSITE" id="PS50109">
    <property type="entry name" value="HIS_KIN"/>
    <property type="match status" value="1"/>
</dbReference>
<evidence type="ECO:0000313" key="15">
    <source>
        <dbReference type="EMBL" id="OME16612.1"/>
    </source>
</evidence>
<evidence type="ECO:0000256" key="4">
    <source>
        <dbReference type="ARBA" id="ARBA00022475"/>
    </source>
</evidence>
<dbReference type="EC" id="2.7.13.3" evidence="3"/>
<reference evidence="15 16" key="1">
    <citation type="submission" date="2016-10" db="EMBL/GenBank/DDBJ databases">
        <title>Paenibacillus species isolates.</title>
        <authorList>
            <person name="Beno S.M."/>
        </authorList>
    </citation>
    <scope>NUCLEOTIDE SEQUENCE [LARGE SCALE GENOMIC DNA]</scope>
    <source>
        <strain evidence="15 16">FSL H7-0918</strain>
    </source>
</reference>
<dbReference type="InterPro" id="IPR003660">
    <property type="entry name" value="HAMP_dom"/>
</dbReference>
<feature type="transmembrane region" description="Helical" evidence="12">
    <location>
        <begin position="310"/>
        <end position="329"/>
    </location>
</feature>
<gene>
    <name evidence="15" type="ORF">BSK47_20360</name>
</gene>
<evidence type="ECO:0000256" key="11">
    <source>
        <dbReference type="ARBA" id="ARBA00023136"/>
    </source>
</evidence>
<dbReference type="GO" id="GO:0000155">
    <property type="term" value="F:phosphorelay sensor kinase activity"/>
    <property type="evidence" value="ECO:0007669"/>
    <property type="project" value="InterPro"/>
</dbReference>
<dbReference type="Proteomes" id="UP000187323">
    <property type="component" value="Unassembled WGS sequence"/>
</dbReference>
<evidence type="ECO:0000256" key="12">
    <source>
        <dbReference type="SAM" id="Phobius"/>
    </source>
</evidence>
<evidence type="ECO:0000256" key="6">
    <source>
        <dbReference type="ARBA" id="ARBA00022679"/>
    </source>
</evidence>
<feature type="domain" description="HAMP" evidence="14">
    <location>
        <begin position="331"/>
        <end position="383"/>
    </location>
</feature>
<dbReference type="PROSITE" id="PS50885">
    <property type="entry name" value="HAMP"/>
    <property type="match status" value="1"/>
</dbReference>
<dbReference type="GO" id="GO:0005524">
    <property type="term" value="F:ATP binding"/>
    <property type="evidence" value="ECO:0007669"/>
    <property type="project" value="UniProtKB-KW"/>
</dbReference>
<keyword evidence="9" id="KW-0067">ATP-binding</keyword>
<sequence length="613" mass="69050">MQTLYKLFRYRHFTLSSKILLIFILLISVPLGVQGVVTFLDFSKTIERRTADYAVQIVVQINTSLDKVFTEEKQQLSMLPLYNPEIVRLLKKYGNSEYANIHPTAQERSQIFHYLAGSSFFRPEIRGIHFITNNGDVFTNMDPYLIKPHYTGGKQAWFQEVIHANGAWLALPQHYPDYLIETKPKPYVSLARVIIEPGSMESLGIVKVDFRLDVFEQLAVNFKYDEIGSLLVLNGNKELFYQQNIDGLAIDVSELLKDSSFTAESGVSKTMIGGKTFLIVTHTSNQTGLKVVSLIPRHNLIKETLPLRRLSLWIGGVCLLAAVLMAFYFSNRISRPLTELRNKMKLVQQGDFEQSLPATSRDEIGQLARGFNRMSSEIERLMSEVYELGVKERDTEIAALLSQMNPHFMYNTLESINMKAIQLQQYDISDMVSALGSLLRYTIDTRSKLVPLHMELSFIESYVYIQQLRFGTRLHVVIDADPALGGLFIPKLLLQPLVENAICHGIENQPEGGNVWISACGEGEQLLLTVRDDGPGLTAQALARLLDSLGETIQKPLSSAQEGRRNGVALRNLDQRIKLLYGQPYGLRIEMTHSKGACFTIVLPIGKEGDSIA</sequence>
<keyword evidence="5" id="KW-0597">Phosphoprotein</keyword>
<dbReference type="EMBL" id="MPTO01000019">
    <property type="protein sequence ID" value="OME16612.1"/>
    <property type="molecule type" value="Genomic_DNA"/>
</dbReference>
<dbReference type="PANTHER" id="PTHR34220">
    <property type="entry name" value="SENSOR HISTIDINE KINASE YPDA"/>
    <property type="match status" value="1"/>
</dbReference>
<evidence type="ECO:0000256" key="2">
    <source>
        <dbReference type="ARBA" id="ARBA00004651"/>
    </source>
</evidence>
<keyword evidence="11 12" id="KW-0472">Membrane</keyword>
<dbReference type="SUPFAM" id="SSF55874">
    <property type="entry name" value="ATPase domain of HSP90 chaperone/DNA topoisomerase II/histidine kinase"/>
    <property type="match status" value="1"/>
</dbReference>
<dbReference type="Gene3D" id="3.30.565.10">
    <property type="entry name" value="Histidine kinase-like ATPase, C-terminal domain"/>
    <property type="match status" value="1"/>
</dbReference>
<dbReference type="RefSeq" id="WP_076136767.1">
    <property type="nucleotide sequence ID" value="NZ_MPTO01000019.1"/>
</dbReference>
<dbReference type="Pfam" id="PF00672">
    <property type="entry name" value="HAMP"/>
    <property type="match status" value="1"/>
</dbReference>
<feature type="transmembrane region" description="Helical" evidence="12">
    <location>
        <begin position="20"/>
        <end position="40"/>
    </location>
</feature>
<dbReference type="SMART" id="SM00304">
    <property type="entry name" value="HAMP"/>
    <property type="match status" value="1"/>
</dbReference>
<evidence type="ECO:0000256" key="3">
    <source>
        <dbReference type="ARBA" id="ARBA00012438"/>
    </source>
</evidence>
<dbReference type="InterPro" id="IPR010559">
    <property type="entry name" value="Sig_transdc_His_kin_internal"/>
</dbReference>
<dbReference type="InterPro" id="IPR036890">
    <property type="entry name" value="HATPase_C_sf"/>
</dbReference>
<keyword evidence="7" id="KW-0547">Nucleotide-binding</keyword>
<dbReference type="PANTHER" id="PTHR34220:SF7">
    <property type="entry name" value="SENSOR HISTIDINE KINASE YPDA"/>
    <property type="match status" value="1"/>
</dbReference>
<evidence type="ECO:0000256" key="8">
    <source>
        <dbReference type="ARBA" id="ARBA00022777"/>
    </source>
</evidence>
<keyword evidence="12" id="KW-1133">Transmembrane helix</keyword>
<accession>A0AB36JEY4</accession>
<dbReference type="InterPro" id="IPR005467">
    <property type="entry name" value="His_kinase_dom"/>
</dbReference>
<comment type="subcellular location">
    <subcellularLocation>
        <location evidence="2">Cell membrane</location>
        <topology evidence="2">Multi-pass membrane protein</topology>
    </subcellularLocation>
</comment>
<evidence type="ECO:0000256" key="10">
    <source>
        <dbReference type="ARBA" id="ARBA00023012"/>
    </source>
</evidence>
<evidence type="ECO:0000256" key="9">
    <source>
        <dbReference type="ARBA" id="ARBA00022840"/>
    </source>
</evidence>
<dbReference type="GO" id="GO:0005886">
    <property type="term" value="C:plasma membrane"/>
    <property type="evidence" value="ECO:0007669"/>
    <property type="project" value="UniProtKB-SubCell"/>
</dbReference>
<evidence type="ECO:0000256" key="7">
    <source>
        <dbReference type="ARBA" id="ARBA00022741"/>
    </source>
</evidence>
<organism evidence="15 16">
    <name type="scientific">Paenibacillus odorifer</name>
    <dbReference type="NCBI Taxonomy" id="189426"/>
    <lineage>
        <taxon>Bacteria</taxon>
        <taxon>Bacillati</taxon>
        <taxon>Bacillota</taxon>
        <taxon>Bacilli</taxon>
        <taxon>Bacillales</taxon>
        <taxon>Paenibacillaceae</taxon>
        <taxon>Paenibacillus</taxon>
    </lineage>
</organism>
<evidence type="ECO:0000259" key="13">
    <source>
        <dbReference type="PROSITE" id="PS50109"/>
    </source>
</evidence>
<evidence type="ECO:0000256" key="5">
    <source>
        <dbReference type="ARBA" id="ARBA00022553"/>
    </source>
</evidence>
<dbReference type="SMART" id="SM00387">
    <property type="entry name" value="HATPase_c"/>
    <property type="match status" value="1"/>
</dbReference>
<name>A0AB36JEY4_9BACL</name>
<feature type="domain" description="Histidine kinase" evidence="13">
    <location>
        <begin position="328"/>
        <end position="607"/>
    </location>
</feature>
<keyword evidence="6" id="KW-0808">Transferase</keyword>
<comment type="caution">
    <text evidence="15">The sequence shown here is derived from an EMBL/GenBank/DDBJ whole genome shotgun (WGS) entry which is preliminary data.</text>
</comment>
<dbReference type="InterPro" id="IPR003594">
    <property type="entry name" value="HATPase_dom"/>
</dbReference>
<keyword evidence="10" id="KW-0902">Two-component regulatory system</keyword>
<dbReference type="InterPro" id="IPR050640">
    <property type="entry name" value="Bact_2-comp_sensor_kinase"/>
</dbReference>
<dbReference type="Pfam" id="PF06580">
    <property type="entry name" value="His_kinase"/>
    <property type="match status" value="1"/>
</dbReference>
<evidence type="ECO:0000313" key="16">
    <source>
        <dbReference type="Proteomes" id="UP000187323"/>
    </source>
</evidence>
<dbReference type="Gene3D" id="3.30.450.20">
    <property type="entry name" value="PAS domain"/>
    <property type="match status" value="1"/>
</dbReference>
<keyword evidence="8" id="KW-0418">Kinase</keyword>
<protein>
    <recommendedName>
        <fullName evidence="3">histidine kinase</fullName>
        <ecNumber evidence="3">2.7.13.3</ecNumber>
    </recommendedName>
</protein>
<dbReference type="CDD" id="cd06225">
    <property type="entry name" value="HAMP"/>
    <property type="match status" value="1"/>
</dbReference>
<evidence type="ECO:0000259" key="14">
    <source>
        <dbReference type="PROSITE" id="PS50885"/>
    </source>
</evidence>
<proteinExistence type="predicted"/>
<keyword evidence="4" id="KW-1003">Cell membrane</keyword>
<dbReference type="Pfam" id="PF02518">
    <property type="entry name" value="HATPase_c"/>
    <property type="match status" value="1"/>
</dbReference>
<comment type="catalytic activity">
    <reaction evidence="1">
        <text>ATP + protein L-histidine = ADP + protein N-phospho-L-histidine.</text>
        <dbReference type="EC" id="2.7.13.3"/>
    </reaction>
</comment>
<dbReference type="SUPFAM" id="SSF158472">
    <property type="entry name" value="HAMP domain-like"/>
    <property type="match status" value="1"/>
</dbReference>
<keyword evidence="12" id="KW-0812">Transmembrane</keyword>
<dbReference type="Gene3D" id="6.10.340.10">
    <property type="match status" value="1"/>
</dbReference>
<dbReference type="AlphaFoldDB" id="A0AB36JEY4"/>
<evidence type="ECO:0000256" key="1">
    <source>
        <dbReference type="ARBA" id="ARBA00000085"/>
    </source>
</evidence>